<keyword evidence="4" id="KW-0143">Chaperone</keyword>
<name>A0A5J4JC56_9BACI</name>
<reference evidence="8 9" key="1">
    <citation type="submission" date="2019-09" db="EMBL/GenBank/DDBJ databases">
        <title>Draft genome sequence of Bacillus sp. JC-7.</title>
        <authorList>
            <person name="Tanaka N."/>
            <person name="Shiwa Y."/>
            <person name="Fujita N."/>
            <person name="Tanasupawat S."/>
        </authorList>
    </citation>
    <scope>NUCLEOTIDE SEQUENCE [LARGE SCALE GENOMIC DNA]</scope>
    <source>
        <strain evidence="8 9">JC-7</strain>
    </source>
</reference>
<comment type="caution">
    <text evidence="8">The sequence shown here is derived from an EMBL/GenBank/DDBJ whole genome shotgun (WGS) entry which is preliminary data.</text>
</comment>
<gene>
    <name evidence="8" type="ORF">BpJC7_00920</name>
</gene>
<dbReference type="InterPro" id="IPR008622">
    <property type="entry name" value="FliT"/>
</dbReference>
<protein>
    <recommendedName>
        <fullName evidence="7">Flagellar protein FliT</fullName>
    </recommendedName>
</protein>
<dbReference type="AlphaFoldDB" id="A0A5J4JC56"/>
<proteinExistence type="inferred from homology"/>
<evidence type="ECO:0000256" key="3">
    <source>
        <dbReference type="ARBA" id="ARBA00022795"/>
    </source>
</evidence>
<evidence type="ECO:0000256" key="5">
    <source>
        <dbReference type="ARBA" id="ARBA00093765"/>
    </source>
</evidence>
<keyword evidence="2" id="KW-0963">Cytoplasm</keyword>
<evidence type="ECO:0000313" key="8">
    <source>
        <dbReference type="EMBL" id="GER68789.1"/>
    </source>
</evidence>
<evidence type="ECO:0000313" key="9">
    <source>
        <dbReference type="Proteomes" id="UP000391919"/>
    </source>
</evidence>
<evidence type="ECO:0000256" key="4">
    <source>
        <dbReference type="ARBA" id="ARBA00023186"/>
    </source>
</evidence>
<dbReference type="Proteomes" id="UP000391919">
    <property type="component" value="Unassembled WGS sequence"/>
</dbReference>
<comment type="subcellular location">
    <subcellularLocation>
        <location evidence="1">Cytoplasm</location>
        <location evidence="1">Cytosol</location>
    </subcellularLocation>
</comment>
<evidence type="ECO:0000256" key="2">
    <source>
        <dbReference type="ARBA" id="ARBA00022490"/>
    </source>
</evidence>
<accession>A0A5J4JC56</accession>
<evidence type="ECO:0000256" key="7">
    <source>
        <dbReference type="ARBA" id="ARBA00093797"/>
    </source>
</evidence>
<dbReference type="RefSeq" id="WP_151679998.1">
    <property type="nucleotide sequence ID" value="NZ_BKZR01000009.1"/>
</dbReference>
<comment type="function">
    <text evidence="5">May act as an export chaperone for the filament capping protein FliD.</text>
</comment>
<dbReference type="Pfam" id="PF05400">
    <property type="entry name" value="FliT"/>
    <property type="match status" value="1"/>
</dbReference>
<organism evidence="8 9">
    <name type="scientific">Weizmannia acidilactici</name>
    <dbReference type="NCBI Taxonomy" id="2607726"/>
    <lineage>
        <taxon>Bacteria</taxon>
        <taxon>Bacillati</taxon>
        <taxon>Bacillota</taxon>
        <taxon>Bacilli</taxon>
        <taxon>Bacillales</taxon>
        <taxon>Bacillaceae</taxon>
        <taxon>Heyndrickxia</taxon>
    </lineage>
</organism>
<evidence type="ECO:0000256" key="6">
    <source>
        <dbReference type="ARBA" id="ARBA00093785"/>
    </source>
</evidence>
<evidence type="ECO:0000256" key="1">
    <source>
        <dbReference type="ARBA" id="ARBA00004514"/>
    </source>
</evidence>
<dbReference type="EMBL" id="BKZQ01000001">
    <property type="protein sequence ID" value="GER68789.1"/>
    <property type="molecule type" value="Genomic_DNA"/>
</dbReference>
<keyword evidence="3" id="KW-1005">Bacterial flagellum biogenesis</keyword>
<comment type="similarity">
    <text evidence="6">Belongs to the bacillales FliT family.</text>
</comment>
<keyword evidence="9" id="KW-1185">Reference proteome</keyword>
<sequence length="115" mass="13363">MMGDLTTCLKLTEDLLEEFNKGQSREELIGNINRLLDKRGALLASLKPPFSPEEQLLGKKIAALDKRLKPLLEETLLEIRQDIKQTVKKKTSMKKYINPYQSLQLNDGRFYDRKR</sequence>